<feature type="compositionally biased region" description="Polar residues" evidence="1">
    <location>
        <begin position="33"/>
        <end position="56"/>
    </location>
</feature>
<dbReference type="eggNOG" id="COG1512">
    <property type="taxonomic scope" value="Bacteria"/>
</dbReference>
<evidence type="ECO:0008006" key="4">
    <source>
        <dbReference type="Google" id="ProtNLM"/>
    </source>
</evidence>
<accession>I4EUD4</accession>
<evidence type="ECO:0000256" key="1">
    <source>
        <dbReference type="SAM" id="MobiDB-lite"/>
    </source>
</evidence>
<dbReference type="KEGG" id="mmar:MODMU_1552"/>
<dbReference type="AlphaFoldDB" id="I4EUD4"/>
<dbReference type="STRING" id="477641.MODMU_1552"/>
<evidence type="ECO:0000313" key="3">
    <source>
        <dbReference type="Proteomes" id="UP000006461"/>
    </source>
</evidence>
<feature type="compositionally biased region" description="Low complexity" evidence="1">
    <location>
        <begin position="1"/>
        <end position="11"/>
    </location>
</feature>
<proteinExistence type="predicted"/>
<dbReference type="OrthoDB" id="3214027at2"/>
<dbReference type="Proteomes" id="UP000006461">
    <property type="component" value="Chromosome"/>
</dbReference>
<dbReference type="HOGENOM" id="CLU_129852_0_0_11"/>
<sequence>MSTAFSAAPSPSGGPGPMSQQLATRDHQPADTRGTSTADTSGSVVDESGGTTPFSYQDLSRLDEALTMSSKETGLRFTLYIGELGTDTRSTAEDLHSRSGGDTSNSVLVAISPGQRVLEIVTGTAAARRLPDRACALAVLSMTNRLGSGDLVGAIVNGLRQMSDAAGHPSRRGH</sequence>
<name>I4EUD4_MODI5</name>
<reference evidence="2 3" key="1">
    <citation type="journal article" date="2012" name="J. Bacteriol.">
        <title>Genome Sequence of Radiation-Resistant Modestobacter marinus Strain BC501, a Representative Actinobacterium That Thrives on Calcareous Stone Surfaces.</title>
        <authorList>
            <person name="Normand P."/>
            <person name="Gury J."/>
            <person name="Pujic P."/>
            <person name="Chouaia B."/>
            <person name="Crotti E."/>
            <person name="Brusetti L."/>
            <person name="Daffonchio D."/>
            <person name="Vacherie B."/>
            <person name="Barbe V."/>
            <person name="Medigue C."/>
            <person name="Calteau A."/>
            <person name="Ghodhbane-Gtari F."/>
            <person name="Essoussi I."/>
            <person name="Nouioui I."/>
            <person name="Abbassi-Ghozzi I."/>
            <person name="Gtari M."/>
        </authorList>
    </citation>
    <scope>NUCLEOTIDE SEQUENCE [LARGE SCALE GENOMIC DNA]</scope>
    <source>
        <strain evidence="3">BC 501</strain>
    </source>
</reference>
<protein>
    <recommendedName>
        <fullName evidence="4">DUF5130 domain-containing protein</fullName>
    </recommendedName>
</protein>
<gene>
    <name evidence="2" type="ordered locus">MODMU_1552</name>
</gene>
<dbReference type="InterPro" id="IPR033437">
    <property type="entry name" value="DUF5130"/>
</dbReference>
<dbReference type="Gene3D" id="3.10.310.50">
    <property type="match status" value="1"/>
</dbReference>
<dbReference type="Pfam" id="PF17174">
    <property type="entry name" value="DUF5130"/>
    <property type="match status" value="1"/>
</dbReference>
<feature type="region of interest" description="Disordered" evidence="1">
    <location>
        <begin position="1"/>
        <end position="56"/>
    </location>
</feature>
<organism evidence="2 3">
    <name type="scientific">Modestobacter italicus (strain DSM 44449 / CECT 9708 / BC 501)</name>
    <dbReference type="NCBI Taxonomy" id="2732864"/>
    <lineage>
        <taxon>Bacteria</taxon>
        <taxon>Bacillati</taxon>
        <taxon>Actinomycetota</taxon>
        <taxon>Actinomycetes</taxon>
        <taxon>Geodermatophilales</taxon>
        <taxon>Geodermatophilaceae</taxon>
        <taxon>Modestobacter</taxon>
    </lineage>
</organism>
<dbReference type="EMBL" id="FO203431">
    <property type="protein sequence ID" value="CCH86997.1"/>
    <property type="molecule type" value="Genomic_DNA"/>
</dbReference>
<keyword evidence="3" id="KW-1185">Reference proteome</keyword>
<evidence type="ECO:0000313" key="2">
    <source>
        <dbReference type="EMBL" id="CCH86997.1"/>
    </source>
</evidence>
<dbReference type="OMA" id="RFNAYIG"/>